<reference evidence="2" key="1">
    <citation type="submission" date="2021-10" db="EMBL/GenBank/DDBJ databases">
        <title>Tropical sea cucumber genome reveals ecological adaptation and Cuvierian tubules defense mechanism.</title>
        <authorList>
            <person name="Chen T."/>
        </authorList>
    </citation>
    <scope>NUCLEOTIDE SEQUENCE</scope>
    <source>
        <strain evidence="2">Nanhai2018</strain>
        <tissue evidence="2">Muscle</tissue>
    </source>
</reference>
<name>A0A9Q1BKM5_HOLLE</name>
<proteinExistence type="predicted"/>
<sequence length="287" mass="31379">MLSKSLPVICFLLFSNLSTCLSCVDTLNVDVDVTGQGADCVYIFTRPKKMDGSCPSLVEAAKDLYNEHSNSYEDLIAYYPFNSDNLDHSTNSYHGTPSDENSMYSEDAVCGRSRFFDGTSKVDIEAFRSFEWGSAFSVSVWFKRTGQFGNYQGIVNNGYYTTGSWEIRMGRENSGSKLGGGVITGDSSATWDYNQASASGNEWHHVVMSYDGEAGSLTYYLDGVAQSGNSDCCSGPILVRDTAVTIGQAGAGKTNEYFYGFIDEKGFLLIGLARSHFGHFMQPLSAK</sequence>
<keyword evidence="1" id="KW-0732">Signal</keyword>
<dbReference type="InterPro" id="IPR013320">
    <property type="entry name" value="ConA-like_dom_sf"/>
</dbReference>
<comment type="caution">
    <text evidence="2">The sequence shown here is derived from an EMBL/GenBank/DDBJ whole genome shotgun (WGS) entry which is preliminary data.</text>
</comment>
<dbReference type="AlphaFoldDB" id="A0A9Q1BKM5"/>
<dbReference type="SUPFAM" id="SSF49899">
    <property type="entry name" value="Concanavalin A-like lectins/glucanases"/>
    <property type="match status" value="1"/>
</dbReference>
<dbReference type="OrthoDB" id="10030431at2759"/>
<organism evidence="2 3">
    <name type="scientific">Holothuria leucospilota</name>
    <name type="common">Black long sea cucumber</name>
    <name type="synonym">Mertensiothuria leucospilota</name>
    <dbReference type="NCBI Taxonomy" id="206669"/>
    <lineage>
        <taxon>Eukaryota</taxon>
        <taxon>Metazoa</taxon>
        <taxon>Echinodermata</taxon>
        <taxon>Eleutherozoa</taxon>
        <taxon>Echinozoa</taxon>
        <taxon>Holothuroidea</taxon>
        <taxon>Aspidochirotacea</taxon>
        <taxon>Aspidochirotida</taxon>
        <taxon>Holothuriidae</taxon>
        <taxon>Holothuria</taxon>
    </lineage>
</organism>
<evidence type="ECO:0000313" key="2">
    <source>
        <dbReference type="EMBL" id="KAJ8028234.1"/>
    </source>
</evidence>
<dbReference type="EMBL" id="JAIZAY010000015">
    <property type="protein sequence ID" value="KAJ8028234.1"/>
    <property type="molecule type" value="Genomic_DNA"/>
</dbReference>
<dbReference type="Pfam" id="PF13385">
    <property type="entry name" value="Laminin_G_3"/>
    <property type="match status" value="1"/>
</dbReference>
<feature type="signal peptide" evidence="1">
    <location>
        <begin position="1"/>
        <end position="22"/>
    </location>
</feature>
<evidence type="ECO:0000256" key="1">
    <source>
        <dbReference type="SAM" id="SignalP"/>
    </source>
</evidence>
<protein>
    <recommendedName>
        <fullName evidence="4">LamG-like jellyroll fold domain-containing protein</fullName>
    </recommendedName>
</protein>
<keyword evidence="3" id="KW-1185">Reference proteome</keyword>
<gene>
    <name evidence="2" type="ORF">HOLleu_30417</name>
</gene>
<dbReference type="Gene3D" id="2.60.120.200">
    <property type="match status" value="1"/>
</dbReference>
<evidence type="ECO:0000313" key="3">
    <source>
        <dbReference type="Proteomes" id="UP001152320"/>
    </source>
</evidence>
<evidence type="ECO:0008006" key="4">
    <source>
        <dbReference type="Google" id="ProtNLM"/>
    </source>
</evidence>
<feature type="chain" id="PRO_5040220403" description="LamG-like jellyroll fold domain-containing protein" evidence="1">
    <location>
        <begin position="23"/>
        <end position="287"/>
    </location>
</feature>
<accession>A0A9Q1BKM5</accession>
<dbReference type="Proteomes" id="UP001152320">
    <property type="component" value="Chromosome 15"/>
</dbReference>